<proteinExistence type="predicted"/>
<feature type="region of interest" description="Disordered" evidence="1">
    <location>
        <begin position="258"/>
        <end position="279"/>
    </location>
</feature>
<organism evidence="2 3">
    <name type="scientific">Oikopleura dioica</name>
    <name type="common">Tunicate</name>
    <dbReference type="NCBI Taxonomy" id="34765"/>
    <lineage>
        <taxon>Eukaryota</taxon>
        <taxon>Metazoa</taxon>
        <taxon>Chordata</taxon>
        <taxon>Tunicata</taxon>
        <taxon>Appendicularia</taxon>
        <taxon>Copelata</taxon>
        <taxon>Oikopleuridae</taxon>
        <taxon>Oikopleura</taxon>
    </lineage>
</organism>
<protein>
    <submittedName>
        <fullName evidence="2">Uncharacterized protein</fullName>
    </submittedName>
</protein>
<evidence type="ECO:0000313" key="2">
    <source>
        <dbReference type="EMBL" id="CBY13698.1"/>
    </source>
</evidence>
<dbReference type="Proteomes" id="UP000001307">
    <property type="component" value="Unassembled WGS sequence"/>
</dbReference>
<sequence>MTEDNNDKCIKPSSSTPYTYCEKNSCQAVIRSYKLDGIKFYFAQRGCTQRPEDGIAPNTATVNPADFYEKDDFPQQMVTNVDTIVQRSIIDLGNNYQSYKLDVATSFECIFCKGEASVTLKSSVNLDNANLGLCWNIETGQSYNGVSCDSQCYTKATMLSHGNKTHVTYTMSAERGCRESSITYLAEQKEISKFHNAAEKDEEVETLLRKADHLATLASSELNTIEKENAEPEMSASTIDQKYFELVALADRLSGVSKQLKEESKKRRPMEQQLSLAADSANCTSSRLRARADKLTSCMKIDPRLS</sequence>
<evidence type="ECO:0000256" key="1">
    <source>
        <dbReference type="SAM" id="MobiDB-lite"/>
    </source>
</evidence>
<accession>E4XVI0</accession>
<evidence type="ECO:0000313" key="3">
    <source>
        <dbReference type="Proteomes" id="UP000001307"/>
    </source>
</evidence>
<dbReference type="EMBL" id="FN653212">
    <property type="protein sequence ID" value="CBY13698.1"/>
    <property type="molecule type" value="Genomic_DNA"/>
</dbReference>
<name>E4XVI0_OIKDI</name>
<dbReference type="AlphaFoldDB" id="E4XVI0"/>
<gene>
    <name evidence="2" type="ORF">GSOID_T00005510001</name>
</gene>
<keyword evidence="3" id="KW-1185">Reference proteome</keyword>
<reference evidence="2 3" key="1">
    <citation type="journal article" date="2010" name="Science">
        <title>Plasticity of animal genome architecture unmasked by rapid evolution of a pelagic tunicate.</title>
        <authorList>
            <person name="Denoeud F."/>
            <person name="Henriet S."/>
            <person name="Mungpakdee S."/>
            <person name="Aury J.M."/>
            <person name="Da Silva C."/>
            <person name="Brinkmann H."/>
            <person name="Mikhaleva J."/>
            <person name="Olsen L.C."/>
            <person name="Jubin C."/>
            <person name="Canestro C."/>
            <person name="Bouquet J.M."/>
            <person name="Danks G."/>
            <person name="Poulain J."/>
            <person name="Campsteijn C."/>
            <person name="Adamski M."/>
            <person name="Cross I."/>
            <person name="Yadetie F."/>
            <person name="Muffato M."/>
            <person name="Louis A."/>
            <person name="Butcher S."/>
            <person name="Tsagkogeorga G."/>
            <person name="Konrad A."/>
            <person name="Singh S."/>
            <person name="Jensen M.F."/>
            <person name="Cong E.H."/>
            <person name="Eikeseth-Otteraa H."/>
            <person name="Noel B."/>
            <person name="Anthouard V."/>
            <person name="Porcel B.M."/>
            <person name="Kachouri-Lafond R."/>
            <person name="Nishino A."/>
            <person name="Ugolini M."/>
            <person name="Chourrout P."/>
            <person name="Nishida H."/>
            <person name="Aasland R."/>
            <person name="Huzurbazar S."/>
            <person name="Westhof E."/>
            <person name="Delsuc F."/>
            <person name="Lehrach H."/>
            <person name="Reinhardt R."/>
            <person name="Weissenbach J."/>
            <person name="Roy S.W."/>
            <person name="Artiguenave F."/>
            <person name="Postlethwait J.H."/>
            <person name="Manak J.R."/>
            <person name="Thompson E.M."/>
            <person name="Jaillon O."/>
            <person name="Du Pasquier L."/>
            <person name="Boudinot P."/>
            <person name="Liberles D.A."/>
            <person name="Volff J.N."/>
            <person name="Philippe H."/>
            <person name="Lenhard B."/>
            <person name="Roest Crollius H."/>
            <person name="Wincker P."/>
            <person name="Chourrout D."/>
        </authorList>
    </citation>
    <scope>NUCLEOTIDE SEQUENCE [LARGE SCALE GENOMIC DNA]</scope>
</reference>
<dbReference type="InParanoid" id="E4XVI0"/>